<evidence type="ECO:0000259" key="6">
    <source>
        <dbReference type="Pfam" id="PF03081"/>
    </source>
</evidence>
<gene>
    <name evidence="7" type="ORF">NSK_007970</name>
</gene>
<reference evidence="7 8" key="1">
    <citation type="submission" date="2019-01" db="EMBL/GenBank/DDBJ databases">
        <title>Nuclear Genome Assembly of the Microalgal Biofuel strain Nannochloropsis salina CCMP1776.</title>
        <authorList>
            <person name="Hovde B."/>
        </authorList>
    </citation>
    <scope>NUCLEOTIDE SEQUENCE [LARGE SCALE GENOMIC DNA]</scope>
    <source>
        <strain evidence="7 8">CCMP1776</strain>
    </source>
</reference>
<dbReference type="GO" id="GO:0015031">
    <property type="term" value="P:protein transport"/>
    <property type="evidence" value="ECO:0007669"/>
    <property type="project" value="UniProtKB-KW"/>
</dbReference>
<organism evidence="7 8">
    <name type="scientific">Nannochloropsis salina CCMP1776</name>
    <dbReference type="NCBI Taxonomy" id="1027361"/>
    <lineage>
        <taxon>Eukaryota</taxon>
        <taxon>Sar</taxon>
        <taxon>Stramenopiles</taxon>
        <taxon>Ochrophyta</taxon>
        <taxon>Eustigmatophyceae</taxon>
        <taxon>Eustigmatales</taxon>
        <taxon>Monodopsidaceae</taxon>
        <taxon>Microchloropsis</taxon>
        <taxon>Microchloropsis salina</taxon>
    </lineage>
</organism>
<name>A0A4D9CTC7_9STRA</name>
<feature type="region of interest" description="Disordered" evidence="5">
    <location>
        <begin position="411"/>
        <end position="442"/>
    </location>
</feature>
<dbReference type="PANTHER" id="PTHR12542:SF41">
    <property type="entry name" value="EXOCYST COMPLEX COMPONENT 7"/>
    <property type="match status" value="1"/>
</dbReference>
<evidence type="ECO:0000256" key="3">
    <source>
        <dbReference type="ARBA" id="ARBA00022483"/>
    </source>
</evidence>
<feature type="domain" description="Exocyst complex subunit Exo70 C-terminal" evidence="6">
    <location>
        <begin position="496"/>
        <end position="807"/>
    </location>
</feature>
<evidence type="ECO:0000256" key="2">
    <source>
        <dbReference type="ARBA" id="ARBA00022448"/>
    </source>
</evidence>
<dbReference type="GO" id="GO:0005546">
    <property type="term" value="F:phosphatidylinositol-4,5-bisphosphate binding"/>
    <property type="evidence" value="ECO:0007669"/>
    <property type="project" value="InterPro"/>
</dbReference>
<dbReference type="AlphaFoldDB" id="A0A4D9CTC7"/>
<keyword evidence="2 4" id="KW-0813">Transport</keyword>
<dbReference type="InterPro" id="IPR046364">
    <property type="entry name" value="Exo70_C"/>
</dbReference>
<evidence type="ECO:0000313" key="7">
    <source>
        <dbReference type="EMBL" id="TFJ80793.1"/>
    </source>
</evidence>
<dbReference type="Proteomes" id="UP000355283">
    <property type="component" value="Unassembled WGS sequence"/>
</dbReference>
<dbReference type="Pfam" id="PF03081">
    <property type="entry name" value="Exo70_C"/>
    <property type="match status" value="1"/>
</dbReference>
<comment type="caution">
    <text evidence="7">The sequence shown here is derived from an EMBL/GenBank/DDBJ whole genome shotgun (WGS) entry which is preliminary data.</text>
</comment>
<proteinExistence type="inferred from homology"/>
<dbReference type="InterPro" id="IPR004140">
    <property type="entry name" value="Exo70"/>
</dbReference>
<accession>A0A4D9CTC7</accession>
<keyword evidence="3 4" id="KW-0268">Exocytosis</keyword>
<evidence type="ECO:0000256" key="1">
    <source>
        <dbReference type="ARBA" id="ARBA00006756"/>
    </source>
</evidence>
<evidence type="ECO:0000256" key="5">
    <source>
        <dbReference type="SAM" id="MobiDB-lite"/>
    </source>
</evidence>
<dbReference type="OrthoDB" id="1922221at2759"/>
<dbReference type="SUPFAM" id="SSF74788">
    <property type="entry name" value="Cullin repeat-like"/>
    <property type="match status" value="1"/>
</dbReference>
<evidence type="ECO:0000313" key="8">
    <source>
        <dbReference type="Proteomes" id="UP000355283"/>
    </source>
</evidence>
<comment type="similarity">
    <text evidence="1 4">Belongs to the EXO70 family.</text>
</comment>
<dbReference type="PANTHER" id="PTHR12542">
    <property type="entry name" value="EXOCYST COMPLEX PROTEIN EXO70"/>
    <property type="match status" value="1"/>
</dbReference>
<protein>
    <recommendedName>
        <fullName evidence="4">Exocyst subunit Exo70 family protein</fullName>
    </recommendedName>
</protein>
<dbReference type="EMBL" id="SDOX01000158">
    <property type="protein sequence ID" value="TFJ80793.1"/>
    <property type="molecule type" value="Genomic_DNA"/>
</dbReference>
<keyword evidence="8" id="KW-1185">Reference proteome</keyword>
<evidence type="ECO:0000256" key="4">
    <source>
        <dbReference type="RuleBase" id="RU365026"/>
    </source>
</evidence>
<dbReference type="Gene3D" id="1.20.1280.170">
    <property type="entry name" value="Exocyst complex component Exo70"/>
    <property type="match status" value="1"/>
</dbReference>
<sequence>MSIAVLDDGEALAQSIHTISTSLEEHHKSTLESLSILDKIDHRLSSLESNMAPIRLVTEQLTRAEHHVTQSYAALRRIHKNFRVCADADVVLRKGLGAPIPALALTSAPTITEEDRRALDAYMQILDRVHAALSFLRVRPRIRSGEAAIRHLDVRRSKLLAEMKEEIVRLIVQGSCCTAQGPSGRLSPLGESPLYQHTEPIALNISRRIRDICESMARAGDMRWADAYARARGSKIEEAVTVFLHGQQQSFGGGGGKGGETRLSVSVLGGASSSSGGFGGASISPPRFVSGGGRGDGEVGERTALLSTLGRDVAETWLNYLHFLREIIEGEEIMFLRTLPMNFAQSIRAWEDMMGQVLIRVCKEMTEALDVMLGREKTAGEKALLLLAVLTGMEHQMPAFEQAFANVTKHASSPGSPFPPSLAEIPASTTVKPHHRARPSSTSLSLRPLSKAFAAVSHPKGNIVPASPLASPPSSGSSPPLAHVHLLYRHVCRLTITHLQTFLDDVLNDSISSHNLPRNASVHVVTSNTLRTFKRIIAYHEIFEHLPLLGGLALLPWESEEDRAALTRGKEETEGQSTGEEQQETHLRIYAHQLFMNLLKNIQGKTEAYHKMDGGVDKFSAAGQPLVFLMNNAHYMVSTIEASSSLEEAPPMRTAPTFSWCPSGTVSLTSVVSEAFMDRLRAVTNDSRTKFTASVWADLAEVTTNDKSLPDVENNSGGHQLTFERGRLVKARFSAFNTAMEEIYNTQKSFLILDAGLRMQLREEAKAAFLPPYTSFFDKFSGTQFSKKHMDQYLRFSPATVKSMIDELYAG</sequence>
<dbReference type="InterPro" id="IPR016159">
    <property type="entry name" value="Cullin_repeat-like_dom_sf"/>
</dbReference>
<dbReference type="GO" id="GO:0006887">
    <property type="term" value="P:exocytosis"/>
    <property type="evidence" value="ECO:0007669"/>
    <property type="project" value="UniProtKB-KW"/>
</dbReference>
<comment type="function">
    <text evidence="4">Component of the exocyst complex.</text>
</comment>
<dbReference type="GO" id="GO:0000145">
    <property type="term" value="C:exocyst"/>
    <property type="evidence" value="ECO:0007669"/>
    <property type="project" value="InterPro"/>
</dbReference>
<keyword evidence="4" id="KW-0653">Protein transport</keyword>